<accession>A0ABR2AG23</accession>
<proteinExistence type="predicted"/>
<evidence type="ECO:0000313" key="1">
    <source>
        <dbReference type="EMBL" id="KAK8492156.1"/>
    </source>
</evidence>
<evidence type="ECO:0000313" key="2">
    <source>
        <dbReference type="Proteomes" id="UP001396334"/>
    </source>
</evidence>
<protein>
    <recommendedName>
        <fullName evidence="3">Secreted protein</fullName>
    </recommendedName>
</protein>
<keyword evidence="2" id="KW-1185">Reference proteome</keyword>
<dbReference type="EMBL" id="JBBPBN010000255">
    <property type="protein sequence ID" value="KAK8492156.1"/>
    <property type="molecule type" value="Genomic_DNA"/>
</dbReference>
<gene>
    <name evidence="1" type="ORF">V6N11_004972</name>
</gene>
<sequence>MRCTNKGLVGPTARPLMCACLCCFLTISSANGFLPWMPLCEFLDAFSAKGFVPWMPLRAGPLGLIHMFATSCGLKRVLLCAHACHGAIIWSFWPRFSVECTEFPPRQGLIPPCIVEHKGLCWCAQTVLCVALA</sequence>
<name>A0ABR2AG23_9ROSI</name>
<comment type="caution">
    <text evidence="1">The sequence shown here is derived from an EMBL/GenBank/DDBJ whole genome shotgun (WGS) entry which is preliminary data.</text>
</comment>
<evidence type="ECO:0008006" key="3">
    <source>
        <dbReference type="Google" id="ProtNLM"/>
    </source>
</evidence>
<organism evidence="1 2">
    <name type="scientific">Hibiscus sabdariffa</name>
    <name type="common">roselle</name>
    <dbReference type="NCBI Taxonomy" id="183260"/>
    <lineage>
        <taxon>Eukaryota</taxon>
        <taxon>Viridiplantae</taxon>
        <taxon>Streptophyta</taxon>
        <taxon>Embryophyta</taxon>
        <taxon>Tracheophyta</taxon>
        <taxon>Spermatophyta</taxon>
        <taxon>Magnoliopsida</taxon>
        <taxon>eudicotyledons</taxon>
        <taxon>Gunneridae</taxon>
        <taxon>Pentapetalae</taxon>
        <taxon>rosids</taxon>
        <taxon>malvids</taxon>
        <taxon>Malvales</taxon>
        <taxon>Malvaceae</taxon>
        <taxon>Malvoideae</taxon>
        <taxon>Hibiscus</taxon>
    </lineage>
</organism>
<dbReference type="Proteomes" id="UP001396334">
    <property type="component" value="Unassembled WGS sequence"/>
</dbReference>
<reference evidence="1 2" key="1">
    <citation type="journal article" date="2024" name="G3 (Bethesda)">
        <title>Genome assembly of Hibiscus sabdariffa L. provides insights into metabolisms of medicinal natural products.</title>
        <authorList>
            <person name="Kim T."/>
        </authorList>
    </citation>
    <scope>NUCLEOTIDE SEQUENCE [LARGE SCALE GENOMIC DNA]</scope>
    <source>
        <strain evidence="1">TK-2024</strain>
        <tissue evidence="1">Old leaves</tissue>
    </source>
</reference>